<name>A0ABV0WWN1_9TELE</name>
<evidence type="ECO:0000256" key="2">
    <source>
        <dbReference type="SAM" id="MobiDB-lite"/>
    </source>
</evidence>
<dbReference type="SMART" id="SM01224">
    <property type="entry name" value="G_gamma"/>
    <property type="match status" value="1"/>
</dbReference>
<reference evidence="5 6" key="1">
    <citation type="submission" date="2021-06" db="EMBL/GenBank/DDBJ databases">
        <authorList>
            <person name="Palmer J.M."/>
        </authorList>
    </citation>
    <scope>NUCLEOTIDE SEQUENCE [LARGE SCALE GENOMIC DNA]</scope>
    <source>
        <strain evidence="5 6">XR_2019</strain>
        <tissue evidence="5">Muscle</tissue>
    </source>
</reference>
<dbReference type="Pfam" id="PF00615">
    <property type="entry name" value="RGS"/>
    <property type="match status" value="1"/>
</dbReference>
<dbReference type="InterPro" id="IPR036305">
    <property type="entry name" value="RGS_sf"/>
</dbReference>
<dbReference type="Proteomes" id="UP001444071">
    <property type="component" value="Unassembled WGS sequence"/>
</dbReference>
<dbReference type="Gene3D" id="4.10.260.10">
    <property type="entry name" value="Transducin (heterotrimeric G protein), gamma chain"/>
    <property type="match status" value="1"/>
</dbReference>
<evidence type="ECO:0000313" key="6">
    <source>
        <dbReference type="Proteomes" id="UP001444071"/>
    </source>
</evidence>
<dbReference type="InterPro" id="IPR015898">
    <property type="entry name" value="G-protein_gamma-like_dom"/>
</dbReference>
<dbReference type="PROSITE" id="PS50132">
    <property type="entry name" value="RGS"/>
    <property type="match status" value="1"/>
</dbReference>
<dbReference type="InterPro" id="IPR044926">
    <property type="entry name" value="RGS_subdomain_2"/>
</dbReference>
<keyword evidence="6" id="KW-1185">Reference proteome</keyword>
<dbReference type="PRINTS" id="PR01301">
    <property type="entry name" value="RGSPROTEIN"/>
</dbReference>
<evidence type="ECO:0000256" key="1">
    <source>
        <dbReference type="ARBA" id="ARBA00022700"/>
    </source>
</evidence>
<dbReference type="InterPro" id="IPR036284">
    <property type="entry name" value="GGL_sf"/>
</dbReference>
<gene>
    <name evidence="5" type="primary">RGS6_1</name>
    <name evidence="5" type="ORF">XENORESO_004082</name>
</gene>
<dbReference type="PROSITE" id="PS50058">
    <property type="entry name" value="G_PROTEIN_GAMMA"/>
    <property type="match status" value="1"/>
</dbReference>
<feature type="domain" description="RGS" evidence="4">
    <location>
        <begin position="106"/>
        <end position="221"/>
    </location>
</feature>
<sequence length="246" mass="28334">SVYGVPDDGQSQPSPVHISSQPSRKTTKEDVQKEITFLNIQLDRHCMKVSKVADSLMTYTEQFMEYDPFVSGVEPSNPWISDDTTFWDMEASRDPSQQRVKKWGFSLEEALKDPAGRDQFLKFLESEFSSENLRFWLAVQDLKRRPLQEVSTRAQEIWQEFLAEGAPSSINLDSHSYELTSQNLKDPGRYSFEDAQEHIFKLMKSDSYARFLRSNIYQDLLLARKKVSSPVALHSVCIYQSGLILC</sequence>
<dbReference type="SUPFAM" id="SSF48670">
    <property type="entry name" value="Transducin (heterotrimeric G protein), gamma chain"/>
    <property type="match status" value="1"/>
</dbReference>
<evidence type="ECO:0000259" key="3">
    <source>
        <dbReference type="PROSITE" id="PS50058"/>
    </source>
</evidence>
<dbReference type="Gene3D" id="1.10.167.10">
    <property type="entry name" value="Regulator of G-protein Signalling 4, domain 2"/>
    <property type="match status" value="1"/>
</dbReference>
<dbReference type="SMART" id="SM00224">
    <property type="entry name" value="GGL"/>
    <property type="match status" value="1"/>
</dbReference>
<dbReference type="Pfam" id="PF00631">
    <property type="entry name" value="G-gamma"/>
    <property type="match status" value="1"/>
</dbReference>
<feature type="compositionally biased region" description="Polar residues" evidence="2">
    <location>
        <begin position="9"/>
        <end position="24"/>
    </location>
</feature>
<keyword evidence="1" id="KW-0734">Signal transduction inhibitor</keyword>
<dbReference type="CDD" id="cd00068">
    <property type="entry name" value="GGL"/>
    <property type="match status" value="1"/>
</dbReference>
<proteinExistence type="predicted"/>
<feature type="domain" description="G protein gamma" evidence="3">
    <location>
        <begin position="31"/>
        <end position="90"/>
    </location>
</feature>
<dbReference type="PANTHER" id="PTHR45746:SF2">
    <property type="entry name" value="REGULATOR OF G-PROTEIN SIGNALING 6"/>
    <property type="match status" value="1"/>
</dbReference>
<protein>
    <submittedName>
        <fullName evidence="5">Regulator of G-protein signaling 6</fullName>
    </submittedName>
</protein>
<evidence type="ECO:0000313" key="5">
    <source>
        <dbReference type="EMBL" id="MEQ2273434.1"/>
    </source>
</evidence>
<dbReference type="EMBL" id="JAHRIM010071771">
    <property type="protein sequence ID" value="MEQ2273434.1"/>
    <property type="molecule type" value="Genomic_DNA"/>
</dbReference>
<dbReference type="InterPro" id="IPR047016">
    <property type="entry name" value="RGS6/7/9/11"/>
</dbReference>
<dbReference type="InterPro" id="IPR016137">
    <property type="entry name" value="RGS"/>
</dbReference>
<dbReference type="SMART" id="SM00315">
    <property type="entry name" value="RGS"/>
    <property type="match status" value="1"/>
</dbReference>
<organism evidence="5 6">
    <name type="scientific">Xenotaenia resolanae</name>
    <dbReference type="NCBI Taxonomy" id="208358"/>
    <lineage>
        <taxon>Eukaryota</taxon>
        <taxon>Metazoa</taxon>
        <taxon>Chordata</taxon>
        <taxon>Craniata</taxon>
        <taxon>Vertebrata</taxon>
        <taxon>Euteleostomi</taxon>
        <taxon>Actinopterygii</taxon>
        <taxon>Neopterygii</taxon>
        <taxon>Teleostei</taxon>
        <taxon>Neoteleostei</taxon>
        <taxon>Acanthomorphata</taxon>
        <taxon>Ovalentaria</taxon>
        <taxon>Atherinomorphae</taxon>
        <taxon>Cyprinodontiformes</taxon>
        <taxon>Goodeidae</taxon>
        <taxon>Xenotaenia</taxon>
    </lineage>
</organism>
<accession>A0ABV0WWN1</accession>
<feature type="non-terminal residue" evidence="5">
    <location>
        <position position="1"/>
    </location>
</feature>
<dbReference type="SUPFAM" id="SSF48097">
    <property type="entry name" value="Regulator of G-protein signaling, RGS"/>
    <property type="match status" value="1"/>
</dbReference>
<comment type="caution">
    <text evidence="5">The sequence shown here is derived from an EMBL/GenBank/DDBJ whole genome shotgun (WGS) entry which is preliminary data.</text>
</comment>
<evidence type="ECO:0000259" key="4">
    <source>
        <dbReference type="PROSITE" id="PS50132"/>
    </source>
</evidence>
<dbReference type="PANTHER" id="PTHR45746">
    <property type="entry name" value="LP21163P"/>
    <property type="match status" value="1"/>
</dbReference>
<feature type="region of interest" description="Disordered" evidence="2">
    <location>
        <begin position="1"/>
        <end position="30"/>
    </location>
</feature>